<keyword evidence="2" id="KW-1185">Reference proteome</keyword>
<dbReference type="Proteomes" id="UP001163603">
    <property type="component" value="Chromosome 9"/>
</dbReference>
<evidence type="ECO:0000313" key="2">
    <source>
        <dbReference type="Proteomes" id="UP001163603"/>
    </source>
</evidence>
<protein>
    <submittedName>
        <fullName evidence="1">Uncharacterized protein</fullName>
    </submittedName>
</protein>
<sequence length="177" mass="20996">MGTNKEWIEHLESRLGVVQEGLQRMEFENQDGGRQIVSSKLAKLEFPRFFGDDTTEWFNWVEQFFEYQGTTENQKVPMAAYHLEREANQWWQWLPRILQAEGHMISWEKFEEELWAYFGPSGCEDFDEALSRIRQLGTLRDYQCEFEKLGNKVHGWTKRALVGTFMRGLKAEIFDGI</sequence>
<dbReference type="EMBL" id="CM047744">
    <property type="protein sequence ID" value="KAJ0027600.1"/>
    <property type="molecule type" value="Genomic_DNA"/>
</dbReference>
<proteinExistence type="predicted"/>
<name>A0ACC0Y0H1_9ROSI</name>
<comment type="caution">
    <text evidence="1">The sequence shown here is derived from an EMBL/GenBank/DDBJ whole genome shotgun (WGS) entry which is preliminary data.</text>
</comment>
<accession>A0ACC0Y0H1</accession>
<organism evidence="1 2">
    <name type="scientific">Pistacia integerrima</name>
    <dbReference type="NCBI Taxonomy" id="434235"/>
    <lineage>
        <taxon>Eukaryota</taxon>
        <taxon>Viridiplantae</taxon>
        <taxon>Streptophyta</taxon>
        <taxon>Embryophyta</taxon>
        <taxon>Tracheophyta</taxon>
        <taxon>Spermatophyta</taxon>
        <taxon>Magnoliopsida</taxon>
        <taxon>eudicotyledons</taxon>
        <taxon>Gunneridae</taxon>
        <taxon>Pentapetalae</taxon>
        <taxon>rosids</taxon>
        <taxon>malvids</taxon>
        <taxon>Sapindales</taxon>
        <taxon>Anacardiaceae</taxon>
        <taxon>Pistacia</taxon>
    </lineage>
</organism>
<gene>
    <name evidence="1" type="ORF">Pint_36395</name>
</gene>
<evidence type="ECO:0000313" key="1">
    <source>
        <dbReference type="EMBL" id="KAJ0027600.1"/>
    </source>
</evidence>
<reference evidence="2" key="1">
    <citation type="journal article" date="2023" name="G3 (Bethesda)">
        <title>Genome assembly and association tests identify interacting loci associated with vigor, precocity, and sex in interspecific pistachio rootstocks.</title>
        <authorList>
            <person name="Palmer W."/>
            <person name="Jacygrad E."/>
            <person name="Sagayaradj S."/>
            <person name="Cavanaugh K."/>
            <person name="Han R."/>
            <person name="Bertier L."/>
            <person name="Beede B."/>
            <person name="Kafkas S."/>
            <person name="Golino D."/>
            <person name="Preece J."/>
            <person name="Michelmore R."/>
        </authorList>
    </citation>
    <scope>NUCLEOTIDE SEQUENCE [LARGE SCALE GENOMIC DNA]</scope>
</reference>